<evidence type="ECO:0000256" key="1">
    <source>
        <dbReference type="ARBA" id="ARBA00004141"/>
    </source>
</evidence>
<proteinExistence type="predicted"/>
<feature type="transmembrane region" description="Helical" evidence="5">
    <location>
        <begin position="133"/>
        <end position="156"/>
    </location>
</feature>
<feature type="transmembrane region" description="Helical" evidence="5">
    <location>
        <begin position="168"/>
        <end position="196"/>
    </location>
</feature>
<dbReference type="GO" id="GO:0005886">
    <property type="term" value="C:plasma membrane"/>
    <property type="evidence" value="ECO:0007669"/>
    <property type="project" value="TreeGrafter"/>
</dbReference>
<feature type="transmembrane region" description="Helical" evidence="5">
    <location>
        <begin position="32"/>
        <end position="52"/>
    </location>
</feature>
<comment type="subcellular location">
    <subcellularLocation>
        <location evidence="1">Membrane</location>
        <topology evidence="1">Multi-pass membrane protein</topology>
    </subcellularLocation>
</comment>
<feature type="transmembrane region" description="Helical" evidence="5">
    <location>
        <begin position="217"/>
        <end position="237"/>
    </location>
</feature>
<dbReference type="STRING" id="50376.A0A517L209"/>
<dbReference type="InterPro" id="IPR007568">
    <property type="entry name" value="RTA1"/>
</dbReference>
<keyword evidence="4 5" id="KW-0472">Membrane</keyword>
<evidence type="ECO:0000313" key="6">
    <source>
        <dbReference type="EMBL" id="QDS69674.1"/>
    </source>
</evidence>
<dbReference type="EMBL" id="CP042187">
    <property type="protein sequence ID" value="QDS69674.1"/>
    <property type="molecule type" value="Genomic_DNA"/>
</dbReference>
<dbReference type="PANTHER" id="PTHR31465:SF9">
    <property type="entry name" value="SPHINGOID LONG-CHAIN BASE TRANSPORTER RSB1"/>
    <property type="match status" value="1"/>
</dbReference>
<keyword evidence="3 5" id="KW-1133">Transmembrane helix</keyword>
<feature type="transmembrane region" description="Helical" evidence="5">
    <location>
        <begin position="257"/>
        <end position="275"/>
    </location>
</feature>
<keyword evidence="7" id="KW-1185">Reference proteome</keyword>
<feature type="transmembrane region" description="Helical" evidence="5">
    <location>
        <begin position="59"/>
        <end position="77"/>
    </location>
</feature>
<gene>
    <name evidence="6" type="ORF">FKW77_009595</name>
</gene>
<evidence type="ECO:0000256" key="4">
    <source>
        <dbReference type="ARBA" id="ARBA00023136"/>
    </source>
</evidence>
<dbReference type="Proteomes" id="UP000316270">
    <property type="component" value="Chromosome 3"/>
</dbReference>
<name>A0A517L209_9PEZI</name>
<organism evidence="6 7">
    <name type="scientific">Venturia effusa</name>
    <dbReference type="NCBI Taxonomy" id="50376"/>
    <lineage>
        <taxon>Eukaryota</taxon>
        <taxon>Fungi</taxon>
        <taxon>Dikarya</taxon>
        <taxon>Ascomycota</taxon>
        <taxon>Pezizomycotina</taxon>
        <taxon>Dothideomycetes</taxon>
        <taxon>Pleosporomycetidae</taxon>
        <taxon>Venturiales</taxon>
        <taxon>Venturiaceae</taxon>
        <taxon>Venturia</taxon>
    </lineage>
</organism>
<accession>A0A517L209</accession>
<protein>
    <recommendedName>
        <fullName evidence="8">RTA1-domain-containing protein</fullName>
    </recommendedName>
</protein>
<dbReference type="PANTHER" id="PTHR31465">
    <property type="entry name" value="PROTEIN RTA1-RELATED"/>
    <property type="match status" value="1"/>
</dbReference>
<feature type="transmembrane region" description="Helical" evidence="5">
    <location>
        <begin position="97"/>
        <end position="121"/>
    </location>
</feature>
<evidence type="ECO:0000256" key="5">
    <source>
        <dbReference type="SAM" id="Phobius"/>
    </source>
</evidence>
<dbReference type="Pfam" id="PF04479">
    <property type="entry name" value="RTA1"/>
    <property type="match status" value="1"/>
</dbReference>
<evidence type="ECO:0000256" key="2">
    <source>
        <dbReference type="ARBA" id="ARBA00022692"/>
    </source>
</evidence>
<sequence>MGLIAHPVIPNEDCTLATCSLQQAHYQYLPSLAGNALYVSIFSILLLFQLFLGYKSKAWGFAIGMVCGVVLEVVGYVGRIQMHSNPFIDKGFLSSLVTLTIAPAFLAASIYLCLARLIVVYGESISRVKPRTYAILFMSCDFISLLLQAAGGAIAASSDTAKDIDLGVNIMIAGLSFQVVSLLLFIGLCCDFAWRVRKAAELELNERFAALRYSRRFRAFLVCLGIATIAIFIRSVFRVAELSDGFHGKLANQEVTFMILEGAMIIIAVSAMTIMHPYFSFGGAWAEAAWSLRARKGVEAGVGGSKSRGSVQSVEMK</sequence>
<dbReference type="AlphaFoldDB" id="A0A517L209"/>
<evidence type="ECO:0008006" key="8">
    <source>
        <dbReference type="Google" id="ProtNLM"/>
    </source>
</evidence>
<dbReference type="GO" id="GO:0000324">
    <property type="term" value="C:fungal-type vacuole"/>
    <property type="evidence" value="ECO:0007669"/>
    <property type="project" value="TreeGrafter"/>
</dbReference>
<dbReference type="OrthoDB" id="4521223at2759"/>
<reference evidence="6 7" key="1">
    <citation type="submission" date="2019-07" db="EMBL/GenBank/DDBJ databases">
        <title>Finished genome of Venturia effusa.</title>
        <authorList>
            <person name="Young C.A."/>
            <person name="Cox M.P."/>
            <person name="Ganley A.R.D."/>
            <person name="David W.J."/>
        </authorList>
    </citation>
    <scope>NUCLEOTIDE SEQUENCE [LARGE SCALE GENOMIC DNA]</scope>
    <source>
        <strain evidence="7">albino</strain>
    </source>
</reference>
<evidence type="ECO:0000256" key="3">
    <source>
        <dbReference type="ARBA" id="ARBA00022989"/>
    </source>
</evidence>
<evidence type="ECO:0000313" key="7">
    <source>
        <dbReference type="Proteomes" id="UP000316270"/>
    </source>
</evidence>
<keyword evidence="2 5" id="KW-0812">Transmembrane</keyword>